<dbReference type="AlphaFoldDB" id="A0A4R5AB91"/>
<proteinExistence type="predicted"/>
<evidence type="ECO:0000313" key="3">
    <source>
        <dbReference type="Proteomes" id="UP000295217"/>
    </source>
</evidence>
<gene>
    <name evidence="2" type="ORF">E1262_16910</name>
</gene>
<dbReference type="Proteomes" id="UP000295217">
    <property type="component" value="Unassembled WGS sequence"/>
</dbReference>
<organism evidence="2 3">
    <name type="scientific">Jiangella aurantiaca</name>
    <dbReference type="NCBI Taxonomy" id="2530373"/>
    <lineage>
        <taxon>Bacteria</taxon>
        <taxon>Bacillati</taxon>
        <taxon>Actinomycetota</taxon>
        <taxon>Actinomycetes</taxon>
        <taxon>Jiangellales</taxon>
        <taxon>Jiangellaceae</taxon>
        <taxon>Jiangella</taxon>
    </lineage>
</organism>
<accession>A0A4R5AB91</accession>
<evidence type="ECO:0000256" key="1">
    <source>
        <dbReference type="SAM" id="MobiDB-lite"/>
    </source>
</evidence>
<feature type="region of interest" description="Disordered" evidence="1">
    <location>
        <begin position="93"/>
        <end position="117"/>
    </location>
</feature>
<protein>
    <submittedName>
        <fullName evidence="2">Uncharacterized protein</fullName>
    </submittedName>
</protein>
<sequence length="127" mass="13316">MTAVVAGPLDAGWPGSAAGIVAGSSSSAGCSSGRQCARLAAWVAAVEAAVSAELAWRPGLRPDHHVLDLGRTKYRPTKALAEFIVAQDRTLASPPTTRRHHPMHQPHRSPLCQVTTDPMAKPHGVIS</sequence>
<dbReference type="EMBL" id="SMLB01000023">
    <property type="protein sequence ID" value="TDD68084.1"/>
    <property type="molecule type" value="Genomic_DNA"/>
</dbReference>
<evidence type="ECO:0000313" key="2">
    <source>
        <dbReference type="EMBL" id="TDD68084.1"/>
    </source>
</evidence>
<dbReference type="RefSeq" id="WP_132104319.1">
    <property type="nucleotide sequence ID" value="NZ_SMLB01000023.1"/>
</dbReference>
<keyword evidence="3" id="KW-1185">Reference proteome</keyword>
<comment type="caution">
    <text evidence="2">The sequence shown here is derived from an EMBL/GenBank/DDBJ whole genome shotgun (WGS) entry which is preliminary data.</text>
</comment>
<reference evidence="2 3" key="1">
    <citation type="submission" date="2019-02" db="EMBL/GenBank/DDBJ databases">
        <title>Draft genome sequences of novel Actinobacteria.</title>
        <authorList>
            <person name="Sahin N."/>
            <person name="Ay H."/>
            <person name="Saygin H."/>
        </authorList>
    </citation>
    <scope>NUCLEOTIDE SEQUENCE [LARGE SCALE GENOMIC DNA]</scope>
    <source>
        <strain evidence="2 3">8K307</strain>
    </source>
</reference>
<name>A0A4R5AB91_9ACTN</name>
<feature type="compositionally biased region" description="Basic residues" evidence="1">
    <location>
        <begin position="97"/>
        <end position="107"/>
    </location>
</feature>